<evidence type="ECO:0000256" key="5">
    <source>
        <dbReference type="ARBA" id="ARBA00015611"/>
    </source>
</evidence>
<dbReference type="GO" id="GO:0070006">
    <property type="term" value="F:metalloaminopeptidase activity"/>
    <property type="evidence" value="ECO:0007669"/>
    <property type="project" value="TreeGrafter"/>
</dbReference>
<evidence type="ECO:0000256" key="7">
    <source>
        <dbReference type="ARBA" id="ARBA00022670"/>
    </source>
</evidence>
<evidence type="ECO:0000256" key="8">
    <source>
        <dbReference type="ARBA" id="ARBA00022723"/>
    </source>
</evidence>
<dbReference type="InterPro" id="IPR027268">
    <property type="entry name" value="Peptidase_M4/M1_CTD_sf"/>
</dbReference>
<organism evidence="17 18">
    <name type="scientific">Kribbella sandramycini</name>
    <dbReference type="NCBI Taxonomy" id="60450"/>
    <lineage>
        <taxon>Bacteria</taxon>
        <taxon>Bacillati</taxon>
        <taxon>Actinomycetota</taxon>
        <taxon>Actinomycetes</taxon>
        <taxon>Propionibacteriales</taxon>
        <taxon>Kribbellaceae</taxon>
        <taxon>Kribbella</taxon>
    </lineage>
</organism>
<dbReference type="CDD" id="cd09603">
    <property type="entry name" value="M1_APN_like"/>
    <property type="match status" value="1"/>
</dbReference>
<dbReference type="AlphaFoldDB" id="A0A841SFC7"/>
<keyword evidence="6 17" id="KW-0031">Aminopeptidase</keyword>
<dbReference type="EC" id="3.4.11.2" evidence="4"/>
<dbReference type="PRINTS" id="PR00756">
    <property type="entry name" value="ALADIPTASE"/>
</dbReference>
<evidence type="ECO:0000256" key="6">
    <source>
        <dbReference type="ARBA" id="ARBA00022438"/>
    </source>
</evidence>
<evidence type="ECO:0000256" key="3">
    <source>
        <dbReference type="ARBA" id="ARBA00010136"/>
    </source>
</evidence>
<evidence type="ECO:0000313" key="17">
    <source>
        <dbReference type="EMBL" id="MBB6568310.1"/>
    </source>
</evidence>
<feature type="domain" description="Aminopeptidase N-like N-terminal" evidence="16">
    <location>
        <begin position="47"/>
        <end position="219"/>
    </location>
</feature>
<dbReference type="PANTHER" id="PTHR11533:SF174">
    <property type="entry name" value="PUROMYCIN-SENSITIVE AMINOPEPTIDASE-RELATED"/>
    <property type="match status" value="1"/>
</dbReference>
<sequence length="467" mass="51165">MQLVRKLGLLAVAGVMLSGSGLAPADAQERLMPTLGNEGYDVQSYAVAYDYRPGSSRMTSSVDIVARASERLESFQLDAVAREVRSVTVNGLAATYTLDNTAEKLSITPRQRVPRGAKFDVRIAFTADRSLEPKSPAFGEQDKFDHWTDWEGGFQLMGQPDRSHLFFPMNDVPRDKARVSFRVTVPRGYQAVANGTLRSTKTVGDRTTYVFGTRDPIPTHVAQLAVGHLTEIKGTGPHGLPLRSFVDSSKAAAARGRVALVPAQLKWVEDAIGAPYPYETYGVLGVGGVTGYAIESATLSMFNADYLTGPADQGTGTMIHELVHQYFGNAVSVQNWDDMWLSEGHAAYYTGLYRDAQGDVKLDDFMRDAYQFETGQRPKYGPPGRQQDLPGLLAGTNPGGAVMLYGLRQQLGAKTFQQIERTFFLRHRHQAATTQDYIDVANDVSGRDLTAYITGWIYGTETPPFPG</sequence>
<evidence type="ECO:0000313" key="18">
    <source>
        <dbReference type="Proteomes" id="UP000553957"/>
    </source>
</evidence>
<dbReference type="InterPro" id="IPR050344">
    <property type="entry name" value="Peptidase_M1_aminopeptidases"/>
</dbReference>
<keyword evidence="8" id="KW-0479">Metal-binding</keyword>
<dbReference type="InterPro" id="IPR042097">
    <property type="entry name" value="Aminopeptidase_N-like_N_sf"/>
</dbReference>
<dbReference type="GO" id="GO:0006508">
    <property type="term" value="P:proteolysis"/>
    <property type="evidence" value="ECO:0007669"/>
    <property type="project" value="UniProtKB-KW"/>
</dbReference>
<evidence type="ECO:0000256" key="12">
    <source>
        <dbReference type="ARBA" id="ARBA00029811"/>
    </source>
</evidence>
<comment type="cofactor">
    <cofactor evidence="2">
        <name>Zn(2+)</name>
        <dbReference type="ChEBI" id="CHEBI:29105"/>
    </cofactor>
</comment>
<keyword evidence="14" id="KW-0732">Signal</keyword>
<dbReference type="InterPro" id="IPR045357">
    <property type="entry name" value="Aminopeptidase_N-like_N"/>
</dbReference>
<evidence type="ECO:0000259" key="15">
    <source>
        <dbReference type="Pfam" id="PF01433"/>
    </source>
</evidence>
<dbReference type="GO" id="GO:0005615">
    <property type="term" value="C:extracellular space"/>
    <property type="evidence" value="ECO:0007669"/>
    <property type="project" value="TreeGrafter"/>
</dbReference>
<dbReference type="GO" id="GO:0005737">
    <property type="term" value="C:cytoplasm"/>
    <property type="evidence" value="ECO:0007669"/>
    <property type="project" value="TreeGrafter"/>
</dbReference>
<proteinExistence type="inferred from homology"/>
<dbReference type="GO" id="GO:0008270">
    <property type="term" value="F:zinc ion binding"/>
    <property type="evidence" value="ECO:0007669"/>
    <property type="project" value="InterPro"/>
</dbReference>
<evidence type="ECO:0000256" key="1">
    <source>
        <dbReference type="ARBA" id="ARBA00000098"/>
    </source>
</evidence>
<comment type="similarity">
    <text evidence="3">Belongs to the peptidase M1 family.</text>
</comment>
<dbReference type="GO" id="GO:0043171">
    <property type="term" value="P:peptide catabolic process"/>
    <property type="evidence" value="ECO:0007669"/>
    <property type="project" value="TreeGrafter"/>
</dbReference>
<keyword evidence="9" id="KW-0378">Hydrolase</keyword>
<reference evidence="17 18" key="1">
    <citation type="submission" date="2020-08" db="EMBL/GenBank/DDBJ databases">
        <title>Sequencing the genomes of 1000 actinobacteria strains.</title>
        <authorList>
            <person name="Klenk H.-P."/>
        </authorList>
    </citation>
    <scope>NUCLEOTIDE SEQUENCE [LARGE SCALE GENOMIC DNA]</scope>
    <source>
        <strain evidence="17 18">DSM 15626</strain>
    </source>
</reference>
<dbReference type="Pfam" id="PF17900">
    <property type="entry name" value="Peptidase_M1_N"/>
    <property type="match status" value="1"/>
</dbReference>
<gene>
    <name evidence="17" type="ORF">HNR71_003947</name>
</gene>
<evidence type="ECO:0000256" key="13">
    <source>
        <dbReference type="ARBA" id="ARBA00031533"/>
    </source>
</evidence>
<keyword evidence="7" id="KW-0645">Protease</keyword>
<comment type="catalytic activity">
    <reaction evidence="1">
        <text>Release of an N-terminal amino acid, Xaa-|-Yaa- from a peptide, amide or arylamide. Xaa is preferably Ala, but may be most amino acids including Pro (slow action). When a terminal hydrophobic residue is followed by a prolyl residue, the two may be released as an intact Xaa-Pro dipeptide.</text>
        <dbReference type="EC" id="3.4.11.2"/>
    </reaction>
</comment>
<dbReference type="Gene3D" id="2.60.40.1730">
    <property type="entry name" value="tricorn interacting facor f3 domain"/>
    <property type="match status" value="1"/>
</dbReference>
<protein>
    <recommendedName>
        <fullName evidence="5">Aminopeptidase N</fullName>
        <ecNumber evidence="4">3.4.11.2</ecNumber>
    </recommendedName>
    <alternativeName>
        <fullName evidence="12">Alanine aminopeptidase</fullName>
    </alternativeName>
    <alternativeName>
        <fullName evidence="13">Lysyl aminopeptidase</fullName>
    </alternativeName>
</protein>
<feature type="chain" id="PRO_5038592203" description="Aminopeptidase N" evidence="14">
    <location>
        <begin position="26"/>
        <end position="467"/>
    </location>
</feature>
<dbReference type="Proteomes" id="UP000553957">
    <property type="component" value="Unassembled WGS sequence"/>
</dbReference>
<dbReference type="Gene3D" id="1.10.390.10">
    <property type="entry name" value="Neutral Protease Domain 2"/>
    <property type="match status" value="1"/>
</dbReference>
<dbReference type="RefSeq" id="WP_202885467.1">
    <property type="nucleotide sequence ID" value="NZ_BAAAGT010000007.1"/>
</dbReference>
<dbReference type="SUPFAM" id="SSF63737">
    <property type="entry name" value="Leukotriene A4 hydrolase N-terminal domain"/>
    <property type="match status" value="1"/>
</dbReference>
<dbReference type="PANTHER" id="PTHR11533">
    <property type="entry name" value="PROTEASE M1 ZINC METALLOPROTEASE"/>
    <property type="match status" value="1"/>
</dbReference>
<evidence type="ECO:0000256" key="4">
    <source>
        <dbReference type="ARBA" id="ARBA00012564"/>
    </source>
</evidence>
<evidence type="ECO:0000256" key="10">
    <source>
        <dbReference type="ARBA" id="ARBA00022833"/>
    </source>
</evidence>
<feature type="domain" description="Peptidase M1 membrane alanine aminopeptidase" evidence="15">
    <location>
        <begin position="263"/>
        <end position="357"/>
    </location>
</feature>
<accession>A0A841SFC7</accession>
<dbReference type="Pfam" id="PF01433">
    <property type="entry name" value="Peptidase_M1"/>
    <property type="match status" value="1"/>
</dbReference>
<evidence type="ECO:0000259" key="16">
    <source>
        <dbReference type="Pfam" id="PF17900"/>
    </source>
</evidence>
<dbReference type="GO" id="GO:0016285">
    <property type="term" value="F:alanyl aminopeptidase activity"/>
    <property type="evidence" value="ECO:0007669"/>
    <property type="project" value="UniProtKB-EC"/>
</dbReference>
<comment type="caution">
    <text evidence="17">The sequence shown here is derived from an EMBL/GenBank/DDBJ whole genome shotgun (WGS) entry which is preliminary data.</text>
</comment>
<dbReference type="EMBL" id="JACHKF010000001">
    <property type="protein sequence ID" value="MBB6568310.1"/>
    <property type="molecule type" value="Genomic_DNA"/>
</dbReference>
<name>A0A841SFC7_9ACTN</name>
<evidence type="ECO:0000256" key="14">
    <source>
        <dbReference type="SAM" id="SignalP"/>
    </source>
</evidence>
<keyword evidence="11" id="KW-0482">Metalloprotease</keyword>
<feature type="signal peptide" evidence="14">
    <location>
        <begin position="1"/>
        <end position="25"/>
    </location>
</feature>
<dbReference type="GO" id="GO:0016020">
    <property type="term" value="C:membrane"/>
    <property type="evidence" value="ECO:0007669"/>
    <property type="project" value="TreeGrafter"/>
</dbReference>
<dbReference type="InterPro" id="IPR014782">
    <property type="entry name" value="Peptidase_M1_dom"/>
</dbReference>
<dbReference type="SUPFAM" id="SSF55486">
    <property type="entry name" value="Metalloproteases ('zincins'), catalytic domain"/>
    <property type="match status" value="1"/>
</dbReference>
<evidence type="ECO:0000256" key="2">
    <source>
        <dbReference type="ARBA" id="ARBA00001947"/>
    </source>
</evidence>
<keyword evidence="10" id="KW-0862">Zinc</keyword>
<evidence type="ECO:0000256" key="9">
    <source>
        <dbReference type="ARBA" id="ARBA00022801"/>
    </source>
</evidence>
<dbReference type="GO" id="GO:0042277">
    <property type="term" value="F:peptide binding"/>
    <property type="evidence" value="ECO:0007669"/>
    <property type="project" value="TreeGrafter"/>
</dbReference>
<evidence type="ECO:0000256" key="11">
    <source>
        <dbReference type="ARBA" id="ARBA00023049"/>
    </source>
</evidence>
<dbReference type="InterPro" id="IPR001930">
    <property type="entry name" value="Peptidase_M1"/>
</dbReference>